<feature type="compositionally biased region" description="Pro residues" evidence="1">
    <location>
        <begin position="2589"/>
        <end position="2607"/>
    </location>
</feature>
<feature type="domain" description="Cell morphogenesis central region" evidence="4">
    <location>
        <begin position="1641"/>
        <end position="1702"/>
    </location>
</feature>
<feature type="region of interest" description="Disordered" evidence="1">
    <location>
        <begin position="2325"/>
        <end position="2375"/>
    </location>
</feature>
<evidence type="ECO:0000313" key="6">
    <source>
        <dbReference type="Ensembl" id="ENSGMOP00000056255.1"/>
    </source>
</evidence>
<dbReference type="GO" id="GO:0005938">
    <property type="term" value="C:cell cortex"/>
    <property type="evidence" value="ECO:0007669"/>
    <property type="project" value="TreeGrafter"/>
</dbReference>
<feature type="region of interest" description="Disordered" evidence="1">
    <location>
        <begin position="1725"/>
        <end position="1787"/>
    </location>
</feature>
<name>A0A8C5C251_GADMO</name>
<feature type="domain" description="Cell morphogenesis central region" evidence="4">
    <location>
        <begin position="752"/>
        <end position="1139"/>
    </location>
</feature>
<dbReference type="InterPro" id="IPR039867">
    <property type="entry name" value="Furry/Tao3/Mor2"/>
</dbReference>
<feature type="region of interest" description="Disordered" evidence="1">
    <location>
        <begin position="2576"/>
        <end position="2664"/>
    </location>
</feature>
<feature type="domain" description="Cell morphogenesis protein N-terminal" evidence="2">
    <location>
        <begin position="206"/>
        <end position="718"/>
    </location>
</feature>
<dbReference type="Proteomes" id="UP000694546">
    <property type="component" value="Chromosome 16"/>
</dbReference>
<feature type="domain" description="Protein furry C-terminal" evidence="5">
    <location>
        <begin position="2856"/>
        <end position="2935"/>
    </location>
</feature>
<feature type="compositionally biased region" description="Polar residues" evidence="1">
    <location>
        <begin position="2002"/>
        <end position="2014"/>
    </location>
</feature>
<dbReference type="Pfam" id="PF14228">
    <property type="entry name" value="MOR2-PAG1_mid"/>
    <property type="match status" value="4"/>
</dbReference>
<dbReference type="Ensembl" id="ENSGMOT00000037316.1">
    <property type="protein sequence ID" value="ENSGMOP00000056255.1"/>
    <property type="gene ID" value="ENSGMOG00000010718.2"/>
</dbReference>
<feature type="domain" description="Cell morphogenesis protein C-terminal" evidence="3">
    <location>
        <begin position="2024"/>
        <end position="2276"/>
    </location>
</feature>
<dbReference type="InterPro" id="IPR025481">
    <property type="entry name" value="Cell_Morphogen_C"/>
</dbReference>
<dbReference type="GO" id="GO:0030427">
    <property type="term" value="C:site of polarized growth"/>
    <property type="evidence" value="ECO:0007669"/>
    <property type="project" value="TreeGrafter"/>
</dbReference>
<evidence type="ECO:0000313" key="7">
    <source>
        <dbReference type="Proteomes" id="UP000694546"/>
    </source>
</evidence>
<evidence type="ECO:0000259" key="4">
    <source>
        <dbReference type="Pfam" id="PF14228"/>
    </source>
</evidence>
<dbReference type="OMA" id="CGVLCMQ"/>
<sequence length="2953" mass="329374">MCYSTYRRRTLGSRAAQIPSKVSCNSFSCQMKTPAAHRNVLTSHTCASPAIGERRPTSGHAASPVGNGYSKPPIAPVCSPLGEKGPPAMTPISVDPESRPGEFVLKSLFANFTIASERKIRIIMAEPLEKPLTKSLQRGEDPQFDQLINSMSSLSEYCLPSILRTLFDWYKKQTGLDEEYHEYRGDVLGFCCGRYDFDIYFMIIMPLHPVLDSLVNEVINLAFKHFRYKEGYHGPNTGNMHTVADLYAEVIGVLAQAKFPAVKKRFLSELKELRQKEQSPYVVQSTISLIMGVKFFRIKMYPVEDFEASFQFLQECAQYFLEVKDRDKDIKHALAGLFVEILVPVAAAVKNEVNVPCLRNFVESMYDTTLESSSKKKHSLALYPLVTCLLCVSQKQFFLSRWHIFLANCLSNLKSKDPKMARVALESLYRLLWVYMIRIKCESNTATQGRLSTIVSTLFPKGSRSVVPRDMPLNIFVKIIQFIAQERLDFAMREIIFDLLSVGKPAKAFSLNPERMNIGLRAFLVIADKLQQKDGEPPMPNTGCTMPSGNTLRVKKTYLSTTLTDGEAKGIGMFQYYFQVRKAIDSMLRHLDKEVGRCMMMTNVQMLNKEPEEMITGERKPRIDLFRTCVAAVPRILPDGMSRPELVDLLSRLTIHMDDELRLIAQNSLQSLLVDFPDWRDDVLFGFTNFLLREVQDTHQGMLDTSLKLLLQLLAQWKLALVAPGRMQETGAPGGARGPAERGSHSGVLHAVEGLALVLLCSCQLSTRRLAVCILREVRCLFMALGQTEDDNKPMIEIMDQLSPVILHSFINVAVSDTASVPPGHSVDLQWLVEWNALLVNNPYDVRSPSHVWIFAQSVKDPWVLCLYSFLRQDNLPKHCPTALSYAWPYAFTRMQLLMPLVDPNNPVYAKKTSTSAGGDGYVTLWRNYLILCFASTPDVAAAIGSPSVAWLLKQLAPLMRAESLELTEALVLSFGRTNSLIFRELVEELHPLMKEALERRPENKKRRERRDLLRLQLLRIFELLADAGVISDSTSGALERDSLALGALFLEYVDMTRMLLEAENDKDAEILKDIRAHFSTMVANMVQCVPVHHRRFLFPQQSLRHHLFILFSQWAGPFSIMFTPLDRYSDRNHQITRYQYCALKAMSAVLCCGPAFDNVGLSPDGYLYKWMDNILACQDQRVHQLGCEVVILLLELNAQQVHLFNWAVDRCYNGSYQLASGCFKAIATVCGSRNYPCDLVTLLNLVLFKASDSSREIYEISMQLMQILEVKLSVYSKRIGEQKASSILYGTHRPLPPLYSVSLAQLSCQLARMYPELTLPLFSEVSQRFPTTHPNGRQVMLTYLLPWLSNIELVDQGLLSPLSPLSPLSTPSSPEYEASPGDAGLGGSHHQLMGSGWGSLQATSMVLNNLMFMTAKYGDDVPGPEMENAWNSLVNNQRWGQNLRTALQFLISLCGVSSDTALLPYIKKVVVYLCRDNTIQTMEELLFELQQTDPVNPVVQHCDSPPFYRFTATGKPPSGASGTTSSNNTVVAGQDGFADADETKSPVGDLQLFTVLSFCDPRRLSHIKRAHNRLESRYSNSSGGSYDEEKSDPLPPYAAWLVSVVETNQPHPLPMPSNGGCWVPLVDFLPETTIPPRGPLHRCNIAVLFMTEMVVDHSVRADWAIHLPLLLHALFLGMDHCRPEVFDHSKRLLLHLLITLSCNNNFQGIAPVLLQSREVNASRTLTSPPSFQPDGSATGFDFLREGQGSPVPDSGLNSSSTSSSLSLGGSTSNLPDMSQEELDSSGQLDHKTNKLIEFLTTRAFGPLWCHEDISPKNQNSKSTEQLTNFLRHVISVFKDSKSDVHLEQQLSEVALQTGLSSSSRHYASRSFQVYRALRQPLSAHAVSDLLSRLVEVVGEHGEEVQGYVLEVLLTLESVVDNLAECLKNQDLLALLTRYGPSPLPPIPPVSHRHQRSSSVPKKFGEADRSCSDPPRSATMDRLQACFAHGGGGGPAKPAHSPLSSSADNLHDPSNANHPSNLLATIFWAGVSLMESDFEFEYQMSLRLLSKLLAQVCLEQPESREKLEKMQEQLRWSSFRGLQQLLLKGFTSPSTTELTLHIFCQLTPVCRVPVVDASQTIGFPLNVLCLLPHLVQNFDGPTLFCQDAAQRIAQVCLEEKNAKLSNLAHVMTLYKTHAYTRDCFSWVNVVCRYLHEAFPDITLSMVTYMAELLEKGLPSMQQTLLHIIYSLLSHMDLAGIQAKPFNMEVLKTIEKFVQTSHWREALNILKLVVSRSASLVQPSGPPSEPGPLEPPGARLWDRASKALPGKTLHFHFDISETPVIGRRCDDPRGSPGCDGKSRALAVTRSTSSTSSGSSSQPVLVPVSWKRPQSSQKRTREKLVDVLSLCGQEVGLTKNPSVIFSSCGELDLMELQPSLVSSSDGTRDPDNMEDTCSEQQFRVFRDFDFLDVELEDGEGESVDNFNWGVRRRSMDSLEQGETPALEESLQAASLPSLDLLARGDRESGDSSSEEEDDSLSASQGLSHSQLVSPPHGFTHYWVSHWASQGLSHSQLVSPPDGCTHYWTVHLSQSAESASGDSLNASFDASPPAPPPPLSSEPGSLPAPPLGSRGPSLEVQTAGDQPKPRVNKGFRVSEILKATNSYTQSEERRDDTLQSSRSSPPPSPFFSAILAAFQPTACDDVEEAWRRHLSQLVADSDGSCAVYTFHLFSSLFQNIQNKFCSLTCEAVSYLGDGLRGIGAKFSRSSQMLTSCSECPTLFIDADTIMSYGLLEKMKFSVLEVQEYLDTYNNRRDATISVRSFTLWVKIFRMLLCQLELCHRLYKLHFQLLLLFQSYCKLIGQVHTISLSAGLCPSRKAWPSDIFGSASEDEVQTLLNMFFRHQALGRPGTFALVGSLRDLTRVCGELTELNAEIRDLVRRTQGFRAIAAFLPNTMLWRNVIRGSGFVFRLVYS</sequence>
<dbReference type="InterPro" id="IPR025614">
    <property type="entry name" value="Cell_morpho_N"/>
</dbReference>
<dbReference type="GO" id="GO:0031175">
    <property type="term" value="P:neuron projection development"/>
    <property type="evidence" value="ECO:0007669"/>
    <property type="project" value="TreeGrafter"/>
</dbReference>
<feature type="region of interest" description="Disordered" evidence="1">
    <location>
        <begin position="1946"/>
        <end position="2014"/>
    </location>
</feature>
<evidence type="ECO:0000259" key="2">
    <source>
        <dbReference type="Pfam" id="PF14222"/>
    </source>
</evidence>
<feature type="domain" description="Cell morphogenesis central region" evidence="4">
    <location>
        <begin position="1193"/>
        <end position="1354"/>
    </location>
</feature>
<dbReference type="PANTHER" id="PTHR12295:SF29">
    <property type="entry name" value="PROTEIN FURRY HOMOLOG"/>
    <property type="match status" value="1"/>
</dbReference>
<dbReference type="Pfam" id="PF14225">
    <property type="entry name" value="MOR2-PAG1_C"/>
    <property type="match status" value="1"/>
</dbReference>
<dbReference type="PANTHER" id="PTHR12295">
    <property type="entry name" value="FURRY-RELATED"/>
    <property type="match status" value="1"/>
</dbReference>
<feature type="compositionally biased region" description="Polar residues" evidence="1">
    <location>
        <begin position="1725"/>
        <end position="1736"/>
    </location>
</feature>
<dbReference type="InterPro" id="IPR016024">
    <property type="entry name" value="ARM-type_fold"/>
</dbReference>
<feature type="domain" description="Protein furry C-terminal" evidence="5">
    <location>
        <begin position="2303"/>
        <end position="2850"/>
    </location>
</feature>
<accession>A0A8C5C251</accession>
<proteinExistence type="predicted"/>
<dbReference type="InterPro" id="IPR029473">
    <property type="entry name" value="MOR2-PAG1_mid"/>
</dbReference>
<dbReference type="GO" id="GO:0000902">
    <property type="term" value="P:cell morphogenesis"/>
    <property type="evidence" value="ECO:0007669"/>
    <property type="project" value="InterPro"/>
</dbReference>
<reference evidence="6" key="2">
    <citation type="submission" date="2025-09" db="UniProtKB">
        <authorList>
            <consortium name="Ensembl"/>
        </authorList>
    </citation>
    <scope>IDENTIFICATION</scope>
</reference>
<protein>
    <submittedName>
        <fullName evidence="6">Furry homolog a (Drosophila)</fullName>
    </submittedName>
</protein>
<feature type="compositionally biased region" description="Low complexity" evidence="1">
    <location>
        <begin position="2342"/>
        <end position="2367"/>
    </location>
</feature>
<dbReference type="SUPFAM" id="SSF48371">
    <property type="entry name" value="ARM repeat"/>
    <property type="match status" value="3"/>
</dbReference>
<feature type="domain" description="Cell morphogenesis central region" evidence="4">
    <location>
        <begin position="1785"/>
        <end position="1899"/>
    </location>
</feature>
<feature type="region of interest" description="Disordered" evidence="1">
    <location>
        <begin position="2490"/>
        <end position="2528"/>
    </location>
</feature>
<dbReference type="InterPro" id="IPR045842">
    <property type="entry name" value="Fry_C"/>
</dbReference>
<evidence type="ECO:0000259" key="3">
    <source>
        <dbReference type="Pfam" id="PF14225"/>
    </source>
</evidence>
<evidence type="ECO:0000256" key="1">
    <source>
        <dbReference type="SAM" id="MobiDB-lite"/>
    </source>
</evidence>
<dbReference type="GeneTree" id="ENSGT00610000086058"/>
<evidence type="ECO:0000259" key="5">
    <source>
        <dbReference type="Pfam" id="PF19421"/>
    </source>
</evidence>
<organism evidence="6 7">
    <name type="scientific">Gadus morhua</name>
    <name type="common">Atlantic cod</name>
    <dbReference type="NCBI Taxonomy" id="8049"/>
    <lineage>
        <taxon>Eukaryota</taxon>
        <taxon>Metazoa</taxon>
        <taxon>Chordata</taxon>
        <taxon>Craniata</taxon>
        <taxon>Vertebrata</taxon>
        <taxon>Euteleostomi</taxon>
        <taxon>Actinopterygii</taxon>
        <taxon>Neopterygii</taxon>
        <taxon>Teleostei</taxon>
        <taxon>Neoteleostei</taxon>
        <taxon>Acanthomorphata</taxon>
        <taxon>Zeiogadaria</taxon>
        <taxon>Gadariae</taxon>
        <taxon>Gadiformes</taxon>
        <taxon>Gadoidei</taxon>
        <taxon>Gadidae</taxon>
        <taxon>Gadus</taxon>
    </lineage>
</organism>
<keyword evidence="7" id="KW-1185">Reference proteome</keyword>
<reference evidence="6" key="1">
    <citation type="submission" date="2025-08" db="UniProtKB">
        <authorList>
            <consortium name="Ensembl"/>
        </authorList>
    </citation>
    <scope>IDENTIFICATION</scope>
</reference>
<dbReference type="Pfam" id="PF19421">
    <property type="entry name" value="Fry_C"/>
    <property type="match status" value="2"/>
</dbReference>
<dbReference type="Pfam" id="PF14222">
    <property type="entry name" value="MOR2-PAG1_N"/>
    <property type="match status" value="1"/>
</dbReference>
<feature type="compositionally biased region" description="Polar residues" evidence="1">
    <location>
        <begin position="2576"/>
        <end position="2585"/>
    </location>
</feature>
<feature type="compositionally biased region" description="Low complexity" evidence="1">
    <location>
        <begin position="1755"/>
        <end position="1775"/>
    </location>
</feature>